<sequence length="144" mass="15602">MVSYCSRVVCSMLPLPMIPAQLTSMSIFPNFLVVDSTRLSAMPVLVRSPTIRLISFSGDGDARRHASVTASSLVESRPASESLAPSFANRSAVLHPMPDEAPVMMATFPARFTMPSAAIAAPSCAKQPVSTRKSFREFQNTSWH</sequence>
<dbReference type="AlphaFoldDB" id="A0A6B0UU05"/>
<protein>
    <submittedName>
        <fullName evidence="1">Putative 11beta-hydroxysteroid dehydrogenase type 1</fullName>
    </submittedName>
</protein>
<accession>A0A6B0UU05</accession>
<name>A0A6B0UU05_IXORI</name>
<organism evidence="1">
    <name type="scientific">Ixodes ricinus</name>
    <name type="common">Common tick</name>
    <name type="synonym">Acarus ricinus</name>
    <dbReference type="NCBI Taxonomy" id="34613"/>
    <lineage>
        <taxon>Eukaryota</taxon>
        <taxon>Metazoa</taxon>
        <taxon>Ecdysozoa</taxon>
        <taxon>Arthropoda</taxon>
        <taxon>Chelicerata</taxon>
        <taxon>Arachnida</taxon>
        <taxon>Acari</taxon>
        <taxon>Parasitiformes</taxon>
        <taxon>Ixodida</taxon>
        <taxon>Ixodoidea</taxon>
        <taxon>Ixodidae</taxon>
        <taxon>Ixodinae</taxon>
        <taxon>Ixodes</taxon>
    </lineage>
</organism>
<reference evidence="1" key="1">
    <citation type="submission" date="2019-12" db="EMBL/GenBank/DDBJ databases">
        <title>An insight into the sialome of adult female Ixodes ricinus ticks feeding for 6 days.</title>
        <authorList>
            <person name="Perner J."/>
            <person name="Ribeiro J.M.C."/>
        </authorList>
    </citation>
    <scope>NUCLEOTIDE SEQUENCE</scope>
    <source>
        <strain evidence="1">Semi-engorged</strain>
        <tissue evidence="1">Salivary glands</tissue>
    </source>
</reference>
<dbReference type="EMBL" id="GIFC01011207">
    <property type="protein sequence ID" value="MXU93290.1"/>
    <property type="molecule type" value="Transcribed_RNA"/>
</dbReference>
<evidence type="ECO:0000313" key="1">
    <source>
        <dbReference type="EMBL" id="MXU93290.1"/>
    </source>
</evidence>
<proteinExistence type="predicted"/>